<dbReference type="EMBL" id="CAJOBI010201052">
    <property type="protein sequence ID" value="CAF4991947.1"/>
    <property type="molecule type" value="Genomic_DNA"/>
</dbReference>
<comment type="caution">
    <text evidence="2">The sequence shown here is derived from an EMBL/GenBank/DDBJ whole genome shotgun (WGS) entry which is preliminary data.</text>
</comment>
<evidence type="ECO:0000313" key="3">
    <source>
        <dbReference type="Proteomes" id="UP000676336"/>
    </source>
</evidence>
<name>A0A8S3D8F2_9BILA</name>
<evidence type="ECO:0000313" key="2">
    <source>
        <dbReference type="EMBL" id="CAF4991947.1"/>
    </source>
</evidence>
<organism evidence="2 3">
    <name type="scientific">Rotaria magnacalcarata</name>
    <dbReference type="NCBI Taxonomy" id="392030"/>
    <lineage>
        <taxon>Eukaryota</taxon>
        <taxon>Metazoa</taxon>
        <taxon>Spiralia</taxon>
        <taxon>Gnathifera</taxon>
        <taxon>Rotifera</taxon>
        <taxon>Eurotatoria</taxon>
        <taxon>Bdelloidea</taxon>
        <taxon>Philodinida</taxon>
        <taxon>Philodinidae</taxon>
        <taxon>Rotaria</taxon>
    </lineage>
</organism>
<sequence length="29" mass="3174">MSTDTAAREVHPSRRSSYGSELEVPVITP</sequence>
<proteinExistence type="predicted"/>
<feature type="compositionally biased region" description="Basic and acidic residues" evidence="1">
    <location>
        <begin position="1"/>
        <end position="12"/>
    </location>
</feature>
<dbReference type="Proteomes" id="UP000676336">
    <property type="component" value="Unassembled WGS sequence"/>
</dbReference>
<accession>A0A8S3D8F2</accession>
<feature type="non-terminal residue" evidence="2">
    <location>
        <position position="29"/>
    </location>
</feature>
<feature type="region of interest" description="Disordered" evidence="1">
    <location>
        <begin position="1"/>
        <end position="29"/>
    </location>
</feature>
<reference evidence="2" key="1">
    <citation type="submission" date="2021-02" db="EMBL/GenBank/DDBJ databases">
        <authorList>
            <person name="Nowell W R."/>
        </authorList>
    </citation>
    <scope>NUCLEOTIDE SEQUENCE</scope>
</reference>
<gene>
    <name evidence="2" type="ORF">SMN809_LOCUS56348</name>
</gene>
<protein>
    <submittedName>
        <fullName evidence="2">Uncharacterized protein</fullName>
    </submittedName>
</protein>
<evidence type="ECO:0000256" key="1">
    <source>
        <dbReference type="SAM" id="MobiDB-lite"/>
    </source>
</evidence>
<dbReference type="AlphaFoldDB" id="A0A8S3D8F2"/>